<comment type="caution">
    <text evidence="7">The sequence shown here is derived from an EMBL/GenBank/DDBJ whole genome shotgun (WGS) entry which is preliminary data.</text>
</comment>
<keyword evidence="3" id="KW-0539">Nucleus</keyword>
<dbReference type="Pfam" id="PF07716">
    <property type="entry name" value="bZIP_2"/>
    <property type="match status" value="1"/>
</dbReference>
<dbReference type="InterPro" id="IPR046347">
    <property type="entry name" value="bZIP_sf"/>
</dbReference>
<sequence>MNTGYNTTTSSPSSALFPPLNDANSSPPLDSISEGGLLWNNVNTFAIPDDNTDRSDTSSTSSPFPSLRFNSQTTTNTTTTGVENKEDSTAFNISWGGDDKPPTELHPEEKEEEKPKLTRPLPKPRGIRKLPEPEPSADGTIDEDTLKRRKNTDAARRSRMKKFMKVDQLETKVNALQTENAKLTLNNAVLESEKRSLHAKENEYKKRIKYLEDIMMRNGWDFNNSNYDQW</sequence>
<feature type="domain" description="BZIP" evidence="6">
    <location>
        <begin position="147"/>
        <end position="204"/>
    </location>
</feature>
<dbReference type="GO" id="GO:0005634">
    <property type="term" value="C:nucleus"/>
    <property type="evidence" value="ECO:0007669"/>
    <property type="project" value="TreeGrafter"/>
</dbReference>
<dbReference type="InterPro" id="IPR004827">
    <property type="entry name" value="bZIP"/>
</dbReference>
<name>A0A8H7RP92_9FUNG</name>
<dbReference type="SMART" id="SM00338">
    <property type="entry name" value="BRLZ"/>
    <property type="match status" value="1"/>
</dbReference>
<evidence type="ECO:0000313" key="8">
    <source>
        <dbReference type="Proteomes" id="UP000650833"/>
    </source>
</evidence>
<reference evidence="7" key="1">
    <citation type="submission" date="2020-12" db="EMBL/GenBank/DDBJ databases">
        <title>Metabolic potential, ecology and presence of endohyphal bacteria is reflected in genomic diversity of Mucoromycotina.</title>
        <authorList>
            <person name="Muszewska A."/>
            <person name="Okrasinska A."/>
            <person name="Steczkiewicz K."/>
            <person name="Drgas O."/>
            <person name="Orlowska M."/>
            <person name="Perlinska-Lenart U."/>
            <person name="Aleksandrzak-Piekarczyk T."/>
            <person name="Szatraj K."/>
            <person name="Zielenkiewicz U."/>
            <person name="Pilsyk S."/>
            <person name="Malc E."/>
            <person name="Mieczkowski P."/>
            <person name="Kruszewska J.S."/>
            <person name="Biernat P."/>
            <person name="Pawlowska J."/>
        </authorList>
    </citation>
    <scope>NUCLEOTIDE SEQUENCE</scope>
    <source>
        <strain evidence="7">CBS 226.32</strain>
    </source>
</reference>
<dbReference type="OrthoDB" id="2257100at2759"/>
<feature type="coiled-coil region" evidence="4">
    <location>
        <begin position="166"/>
        <end position="193"/>
    </location>
</feature>
<organism evidence="7 8">
    <name type="scientific">Mucor plumbeus</name>
    <dbReference type="NCBI Taxonomy" id="97098"/>
    <lineage>
        <taxon>Eukaryota</taxon>
        <taxon>Fungi</taxon>
        <taxon>Fungi incertae sedis</taxon>
        <taxon>Mucoromycota</taxon>
        <taxon>Mucoromycotina</taxon>
        <taxon>Mucoromycetes</taxon>
        <taxon>Mucorales</taxon>
        <taxon>Mucorineae</taxon>
        <taxon>Mucoraceae</taxon>
        <taxon>Mucor</taxon>
    </lineage>
</organism>
<gene>
    <name evidence="7" type="ORF">INT46_011912</name>
</gene>
<feature type="compositionally biased region" description="Basic and acidic residues" evidence="5">
    <location>
        <begin position="97"/>
        <end position="116"/>
    </location>
</feature>
<dbReference type="Gene3D" id="3.30.160.60">
    <property type="entry name" value="Classic Zinc Finger"/>
    <property type="match status" value="1"/>
</dbReference>
<evidence type="ECO:0000256" key="3">
    <source>
        <dbReference type="ARBA" id="ARBA00023242"/>
    </source>
</evidence>
<dbReference type="PROSITE" id="PS00036">
    <property type="entry name" value="BZIP_BASIC"/>
    <property type="match status" value="1"/>
</dbReference>
<feature type="region of interest" description="Disordered" evidence="5">
    <location>
        <begin position="1"/>
        <end position="157"/>
    </location>
</feature>
<keyword evidence="1" id="KW-0805">Transcription regulation</keyword>
<feature type="compositionally biased region" description="Polar residues" evidence="5">
    <location>
        <begin position="1"/>
        <end position="14"/>
    </location>
</feature>
<dbReference type="SUPFAM" id="SSF57959">
    <property type="entry name" value="Leucine zipper domain"/>
    <property type="match status" value="1"/>
</dbReference>
<accession>A0A8H7RP92</accession>
<dbReference type="PROSITE" id="PS50217">
    <property type="entry name" value="BZIP"/>
    <property type="match status" value="1"/>
</dbReference>
<protein>
    <recommendedName>
        <fullName evidence="6">BZIP domain-containing protein</fullName>
    </recommendedName>
</protein>
<evidence type="ECO:0000256" key="4">
    <source>
        <dbReference type="SAM" id="Coils"/>
    </source>
</evidence>
<keyword evidence="2" id="KW-0804">Transcription</keyword>
<dbReference type="PANTHER" id="PTHR46391:SF35">
    <property type="entry name" value="BASIC LEUCINE ZIPPER 34-LIKE ISOFORM X1"/>
    <property type="match status" value="1"/>
</dbReference>
<dbReference type="PANTHER" id="PTHR46391">
    <property type="entry name" value="BASIC LEUCINE ZIPPER 34"/>
    <property type="match status" value="1"/>
</dbReference>
<dbReference type="AlphaFoldDB" id="A0A8H7RP92"/>
<evidence type="ECO:0000256" key="2">
    <source>
        <dbReference type="ARBA" id="ARBA00023163"/>
    </source>
</evidence>
<evidence type="ECO:0000256" key="5">
    <source>
        <dbReference type="SAM" id="MobiDB-lite"/>
    </source>
</evidence>
<proteinExistence type="predicted"/>
<dbReference type="GO" id="GO:0003677">
    <property type="term" value="F:DNA binding"/>
    <property type="evidence" value="ECO:0007669"/>
    <property type="project" value="TreeGrafter"/>
</dbReference>
<evidence type="ECO:0000256" key="1">
    <source>
        <dbReference type="ARBA" id="ARBA00023015"/>
    </source>
</evidence>
<dbReference type="GO" id="GO:0003700">
    <property type="term" value="F:DNA-binding transcription factor activity"/>
    <property type="evidence" value="ECO:0007669"/>
    <property type="project" value="InterPro"/>
</dbReference>
<feature type="compositionally biased region" description="Low complexity" evidence="5">
    <location>
        <begin position="57"/>
        <end position="66"/>
    </location>
</feature>
<dbReference type="GO" id="GO:0045893">
    <property type="term" value="P:positive regulation of DNA-templated transcription"/>
    <property type="evidence" value="ECO:0007669"/>
    <property type="project" value="TreeGrafter"/>
</dbReference>
<evidence type="ECO:0000313" key="7">
    <source>
        <dbReference type="EMBL" id="KAG2214110.1"/>
    </source>
</evidence>
<dbReference type="Proteomes" id="UP000650833">
    <property type="component" value="Unassembled WGS sequence"/>
</dbReference>
<dbReference type="InterPro" id="IPR052483">
    <property type="entry name" value="bZIP_transcription_regulators"/>
</dbReference>
<keyword evidence="8" id="KW-1185">Reference proteome</keyword>
<evidence type="ECO:0000259" key="6">
    <source>
        <dbReference type="PROSITE" id="PS50217"/>
    </source>
</evidence>
<dbReference type="EMBL" id="JAEPRC010000029">
    <property type="protein sequence ID" value="KAG2214110.1"/>
    <property type="molecule type" value="Genomic_DNA"/>
</dbReference>
<keyword evidence="4" id="KW-0175">Coiled coil</keyword>
<dbReference type="CDD" id="cd12193">
    <property type="entry name" value="bZIP_GCN4"/>
    <property type="match status" value="1"/>
</dbReference>